<comment type="caution">
    <text evidence="2">The sequence shown here is derived from an EMBL/GenBank/DDBJ whole genome shotgun (WGS) entry which is preliminary data.</text>
</comment>
<gene>
    <name evidence="2" type="ORF">CWI75_07910</name>
</gene>
<dbReference type="AlphaFoldDB" id="A0A2N5Y4I4"/>
<keyword evidence="3" id="KW-1185">Reference proteome</keyword>
<dbReference type="InterPro" id="IPR014996">
    <property type="entry name" value="AcaB"/>
</dbReference>
<name>A0A2N5Y4I4_9GAMM</name>
<protein>
    <submittedName>
        <fullName evidence="2">TIGR03761 family integrating conjugative element protein</fullName>
    </submittedName>
</protein>
<proteinExistence type="predicted"/>
<reference evidence="3" key="1">
    <citation type="submission" date="2017-11" db="EMBL/GenBank/DDBJ databases">
        <title>The draft genome sequence of Chromatocurvus sp. F02.</title>
        <authorList>
            <person name="Du Z.-J."/>
            <person name="Chang Y.-Q."/>
        </authorList>
    </citation>
    <scope>NUCLEOTIDE SEQUENCE [LARGE SCALE GENOMIC DNA]</scope>
    <source>
        <strain evidence="3">F02</strain>
    </source>
</reference>
<dbReference type="NCBIfam" id="TIGR03761">
    <property type="entry name" value="ICE_PFL4669"/>
    <property type="match status" value="1"/>
</dbReference>
<evidence type="ECO:0000313" key="3">
    <source>
        <dbReference type="Proteomes" id="UP000234845"/>
    </source>
</evidence>
<dbReference type="EMBL" id="PKLZ01000003">
    <property type="protein sequence ID" value="PLW83315.1"/>
    <property type="molecule type" value="Genomic_DNA"/>
</dbReference>
<evidence type="ECO:0000313" key="2">
    <source>
        <dbReference type="EMBL" id="PLW83315.1"/>
    </source>
</evidence>
<feature type="region of interest" description="Disordered" evidence="1">
    <location>
        <begin position="14"/>
        <end position="34"/>
    </location>
</feature>
<dbReference type="Pfam" id="PF08900">
    <property type="entry name" value="AcaB"/>
    <property type="match status" value="1"/>
</dbReference>
<accession>A0A2N5Y4I4</accession>
<organism evidence="2 3">
    <name type="scientific">Kineobactrum sediminis</name>
    <dbReference type="NCBI Taxonomy" id="1905677"/>
    <lineage>
        <taxon>Bacteria</taxon>
        <taxon>Pseudomonadati</taxon>
        <taxon>Pseudomonadota</taxon>
        <taxon>Gammaproteobacteria</taxon>
        <taxon>Cellvibrionales</taxon>
        <taxon>Halieaceae</taxon>
        <taxon>Kineobactrum</taxon>
    </lineage>
</organism>
<dbReference type="Proteomes" id="UP000234845">
    <property type="component" value="Unassembled WGS sequence"/>
</dbReference>
<evidence type="ECO:0000256" key="1">
    <source>
        <dbReference type="SAM" id="MobiDB-lite"/>
    </source>
</evidence>
<sequence length="281" mass="30252">MNAILKRAAAVRSQPLHPTDDAATTAVPSDNPGRVGRLTGEAWLEIHTDQAQRLIRGRARKGNKPAITGLLGFASQMNILWQAAADDDPYADWWLVRVEETMAAARSLLATQRLQVDSVALETHRFRVGSAQSRRPQTLMLQFATPHAYRAAQLLGEYDALVCQCLTLKHVGASPSGAMGDEIALGAHRLRGVFSLPQGYRVFAINRSDVQHNTLRAQQARAHLGELPTAILTGERAASHGPLRTARDAHPVDHGLPDAVADAAAMARPETGEPGAVDGAR</sequence>